<evidence type="ECO:0000313" key="5">
    <source>
        <dbReference type="Proteomes" id="UP001375812"/>
    </source>
</evidence>
<dbReference type="SUPFAM" id="SSF52964">
    <property type="entry name" value="TolB, N-terminal domain"/>
    <property type="match status" value="1"/>
</dbReference>
<feature type="transmembrane region" description="Helical" evidence="3">
    <location>
        <begin position="159"/>
        <end position="178"/>
    </location>
</feature>
<gene>
    <name evidence="4" type="ORF">WH297_03455</name>
</gene>
<keyword evidence="1" id="KW-0802">TPR repeat</keyword>
<keyword evidence="3" id="KW-1133">Transmembrane helix</keyword>
<dbReference type="Pfam" id="PF13181">
    <property type="entry name" value="TPR_8"/>
    <property type="match status" value="1"/>
</dbReference>
<keyword evidence="3" id="KW-0812">Transmembrane</keyword>
<name>A0ABU8P9N8_9HYPH</name>
<comment type="caution">
    <text evidence="4">The sequence shown here is derived from an EMBL/GenBank/DDBJ whole genome shotgun (WGS) entry which is preliminary data.</text>
</comment>
<sequence>MPIGANSLPTLQTHPHKEAVRRELQRILESSDFRSTPRRRQLLSYLVEQLLAGRASALKGYTIATVVFGRDETFDPQTDPIVRLEARRLRHDLDSYYVSAGRNNPLRITIPKGQYIPVVEDVATLATEATSTSGPDVRSGPREADGRQTTGGLHGGTKVLVGLALAVCLLLFGSIYWFQSSDVGIAHGPAIAVLPFTTYGALADKDPLGRRMTDAIIKGLDRFSNIRLYAPQLDNGKDADPILNAREIGLDYLLDGTVVLTENNSSLRVTARLLDVATRQIVWIGEYNRDYLASSFLSIEDDISASAASALSEPYGVIRNRKSMKLLNWSADNSASYECIMTAYEYRRSLSLDAFKPALACLEDTIERDPGYADAWAMLGWLQMDAGRFGWPPNIDKSAAYERGLRSALHGLSLESRNINALKALGSIYHYMGDFTLSERYQREALKLNPNDPDTLAQLGWRLAVRGNFDEGVAMLQSAIAKSASPPGWYYHLVVIDCYLKNQYEEMLRLALASSIDGSAMSWSFVAIAEGKLGKKESAKRALERMAQISPELARDPFGVYKKHQATDAIASVLVDGLRNAGWQGTPLAHNDIQ</sequence>
<dbReference type="RefSeq" id="WP_105541359.1">
    <property type="nucleotide sequence ID" value="NZ_JBBGZH010000001.1"/>
</dbReference>
<dbReference type="Gene3D" id="1.25.40.10">
    <property type="entry name" value="Tetratricopeptide repeat domain"/>
    <property type="match status" value="1"/>
</dbReference>
<feature type="transmembrane region" description="Helical" evidence="3">
    <location>
        <begin position="184"/>
        <end position="202"/>
    </location>
</feature>
<accession>A0ABU8P9N8</accession>
<evidence type="ECO:0000256" key="3">
    <source>
        <dbReference type="SAM" id="Phobius"/>
    </source>
</evidence>
<evidence type="ECO:0008006" key="6">
    <source>
        <dbReference type="Google" id="ProtNLM"/>
    </source>
</evidence>
<evidence type="ECO:0000256" key="1">
    <source>
        <dbReference type="PROSITE-ProRule" id="PRU00339"/>
    </source>
</evidence>
<dbReference type="PANTHER" id="PTHR12558:SF33">
    <property type="entry name" value="BLL7664 PROTEIN"/>
    <property type="match status" value="1"/>
</dbReference>
<dbReference type="InterPro" id="IPR019734">
    <property type="entry name" value="TPR_rpt"/>
</dbReference>
<dbReference type="EMBL" id="JBBGZH010000001">
    <property type="protein sequence ID" value="MEJ5018796.1"/>
    <property type="molecule type" value="Genomic_DNA"/>
</dbReference>
<feature type="repeat" description="TPR" evidence="1">
    <location>
        <begin position="419"/>
        <end position="452"/>
    </location>
</feature>
<evidence type="ECO:0000256" key="2">
    <source>
        <dbReference type="SAM" id="MobiDB-lite"/>
    </source>
</evidence>
<dbReference type="SUPFAM" id="SSF48452">
    <property type="entry name" value="TPR-like"/>
    <property type="match status" value="1"/>
</dbReference>
<dbReference type="InterPro" id="IPR011990">
    <property type="entry name" value="TPR-like_helical_dom_sf"/>
</dbReference>
<proteinExistence type="predicted"/>
<feature type="region of interest" description="Disordered" evidence="2">
    <location>
        <begin position="129"/>
        <end position="151"/>
    </location>
</feature>
<keyword evidence="3" id="KW-0472">Membrane</keyword>
<reference evidence="4 5" key="1">
    <citation type="submission" date="2023-12" db="EMBL/GenBank/DDBJ databases">
        <title>Gut-associated functions are favored during microbiome assembly across C. elegans life.</title>
        <authorList>
            <person name="Zimmermann J."/>
        </authorList>
    </citation>
    <scope>NUCLEOTIDE SEQUENCE [LARGE SCALE GENOMIC DNA]</scope>
    <source>
        <strain evidence="4 5">MYb71</strain>
    </source>
</reference>
<dbReference type="PROSITE" id="PS50005">
    <property type="entry name" value="TPR"/>
    <property type="match status" value="1"/>
</dbReference>
<evidence type="ECO:0000313" key="4">
    <source>
        <dbReference type="EMBL" id="MEJ5018796.1"/>
    </source>
</evidence>
<dbReference type="SMART" id="SM00028">
    <property type="entry name" value="TPR"/>
    <property type="match status" value="3"/>
</dbReference>
<organism evidence="4 5">
    <name type="scientific">Ochrobactrum vermis</name>
    <dbReference type="NCBI Taxonomy" id="1827297"/>
    <lineage>
        <taxon>Bacteria</taxon>
        <taxon>Pseudomonadati</taxon>
        <taxon>Pseudomonadota</taxon>
        <taxon>Alphaproteobacteria</taxon>
        <taxon>Hyphomicrobiales</taxon>
        <taxon>Brucellaceae</taxon>
        <taxon>Brucella/Ochrobactrum group</taxon>
        <taxon>Ochrobactrum</taxon>
    </lineage>
</organism>
<dbReference type="Proteomes" id="UP001375812">
    <property type="component" value="Unassembled WGS sequence"/>
</dbReference>
<keyword evidence="5" id="KW-1185">Reference proteome</keyword>
<dbReference type="PANTHER" id="PTHR12558">
    <property type="entry name" value="CELL DIVISION CYCLE 16,23,27"/>
    <property type="match status" value="1"/>
</dbReference>
<protein>
    <recommendedName>
        <fullName evidence="6">Tetratricopeptide repeat protein</fullName>
    </recommendedName>
</protein>